<dbReference type="CDD" id="cd19855">
    <property type="entry name" value="DSRM_DHX9_rpt2"/>
    <property type="match status" value="1"/>
</dbReference>
<dbReference type="Proteomes" id="UP001209878">
    <property type="component" value="Unassembled WGS sequence"/>
</dbReference>
<dbReference type="Gene3D" id="3.40.50.300">
    <property type="entry name" value="P-loop containing nucleotide triphosphate hydrolases"/>
    <property type="match status" value="2"/>
</dbReference>
<evidence type="ECO:0000256" key="8">
    <source>
        <dbReference type="SAM" id="MobiDB-lite"/>
    </source>
</evidence>
<organism evidence="11 12">
    <name type="scientific">Ridgeia piscesae</name>
    <name type="common">Tubeworm</name>
    <dbReference type="NCBI Taxonomy" id="27915"/>
    <lineage>
        <taxon>Eukaryota</taxon>
        <taxon>Metazoa</taxon>
        <taxon>Spiralia</taxon>
        <taxon>Lophotrochozoa</taxon>
        <taxon>Annelida</taxon>
        <taxon>Polychaeta</taxon>
        <taxon>Sedentaria</taxon>
        <taxon>Canalipalpata</taxon>
        <taxon>Sabellida</taxon>
        <taxon>Siboglinidae</taxon>
        <taxon>Ridgeia</taxon>
    </lineage>
</organism>
<dbReference type="InterPro" id="IPR002464">
    <property type="entry name" value="DNA/RNA_helicase_DEAH_CS"/>
</dbReference>
<dbReference type="InterPro" id="IPR014001">
    <property type="entry name" value="Helicase_ATP-bd"/>
</dbReference>
<dbReference type="SMART" id="SM00487">
    <property type="entry name" value="DEXDc"/>
    <property type="match status" value="1"/>
</dbReference>
<keyword evidence="3" id="KW-0547">Nucleotide-binding</keyword>
<evidence type="ECO:0000313" key="12">
    <source>
        <dbReference type="Proteomes" id="UP001209878"/>
    </source>
</evidence>
<dbReference type="SUPFAM" id="SSF54768">
    <property type="entry name" value="dsRNA-binding domain-like"/>
    <property type="match status" value="1"/>
</dbReference>
<comment type="similarity">
    <text evidence="1">Belongs to the DEAD box helicase family. DEAH subfamily.</text>
</comment>
<dbReference type="EC" id="3.6.4.13" evidence="2"/>
<evidence type="ECO:0000256" key="5">
    <source>
        <dbReference type="ARBA" id="ARBA00022806"/>
    </source>
</evidence>
<dbReference type="PROSITE" id="PS00690">
    <property type="entry name" value="DEAH_ATP_HELICASE"/>
    <property type="match status" value="1"/>
</dbReference>
<dbReference type="GO" id="GO:0045944">
    <property type="term" value="P:positive regulation of transcription by RNA polymerase II"/>
    <property type="evidence" value="ECO:0007669"/>
    <property type="project" value="TreeGrafter"/>
</dbReference>
<dbReference type="Gene3D" id="3.30.160.20">
    <property type="match status" value="2"/>
</dbReference>
<gene>
    <name evidence="11" type="ORF">NP493_256g04025</name>
</gene>
<dbReference type="FunFam" id="3.30.160.20:FF:000028">
    <property type="entry name" value="ATP-dependent RNA helicase A"/>
    <property type="match status" value="1"/>
</dbReference>
<feature type="domain" description="DRBM" evidence="9">
    <location>
        <begin position="120"/>
        <end position="187"/>
    </location>
</feature>
<reference evidence="11" key="1">
    <citation type="journal article" date="2023" name="Mol. Biol. Evol.">
        <title>Third-Generation Sequencing Reveals the Adaptive Role of the Epigenome in Three Deep-Sea Polychaetes.</title>
        <authorList>
            <person name="Perez M."/>
            <person name="Aroh O."/>
            <person name="Sun Y."/>
            <person name="Lan Y."/>
            <person name="Juniper S.K."/>
            <person name="Young C.R."/>
            <person name="Angers B."/>
            <person name="Qian P.Y."/>
        </authorList>
    </citation>
    <scope>NUCLEOTIDE SEQUENCE</scope>
    <source>
        <strain evidence="11">R07B-5</strain>
    </source>
</reference>
<dbReference type="GO" id="GO:0003724">
    <property type="term" value="F:RNA helicase activity"/>
    <property type="evidence" value="ECO:0007669"/>
    <property type="project" value="UniProtKB-EC"/>
</dbReference>
<feature type="region of interest" description="Disordered" evidence="8">
    <location>
        <begin position="526"/>
        <end position="547"/>
    </location>
</feature>
<dbReference type="GO" id="GO:0005524">
    <property type="term" value="F:ATP binding"/>
    <property type="evidence" value="ECO:0007669"/>
    <property type="project" value="UniProtKB-KW"/>
</dbReference>
<dbReference type="GO" id="GO:0005730">
    <property type="term" value="C:nucleolus"/>
    <property type="evidence" value="ECO:0007669"/>
    <property type="project" value="TreeGrafter"/>
</dbReference>
<comment type="caution">
    <text evidence="11">The sequence shown here is derived from an EMBL/GenBank/DDBJ whole genome shotgun (WGS) entry which is preliminary data.</text>
</comment>
<accession>A0AAD9NYA4</accession>
<evidence type="ECO:0000256" key="4">
    <source>
        <dbReference type="ARBA" id="ARBA00022801"/>
    </source>
</evidence>
<dbReference type="InterPro" id="IPR044446">
    <property type="entry name" value="DHX9_DSRM_2"/>
</dbReference>
<feature type="compositionally biased region" description="Acidic residues" evidence="8">
    <location>
        <begin position="536"/>
        <end position="546"/>
    </location>
</feature>
<keyword evidence="12" id="KW-1185">Reference proteome</keyword>
<evidence type="ECO:0000259" key="9">
    <source>
        <dbReference type="PROSITE" id="PS50137"/>
    </source>
</evidence>
<keyword evidence="7" id="KW-0694">RNA-binding</keyword>
<dbReference type="PROSITE" id="PS51192">
    <property type="entry name" value="HELICASE_ATP_BIND_1"/>
    <property type="match status" value="1"/>
</dbReference>
<sequence length="762" mass="85112">MAETEIKQFFYAWCGKRKVTPNYEFRNAGGKMKQRFICEAPPPPVDMGDGDKPSVLPSGVAAPPHMRIGALSGAPLNVPGGSQRAPPQDYLDALACRKQVEEAEEADFMADIHGNWTFDNAKSRLHQFLQMNRIQADYKYIITGPDHNRSFVAEMSIFVRKLYRKSGSNKQVASKSCAMSLVRQLFHLGVIEAYSGEKKKKKENELSPYQVAIDPEVEQRIEALLQAANIIHVTARGSMEEPVSLLVHQKMEEFEDSERRQTKAGIVTWSPPQQNWNPWVGCNIDEGPMAHVTLEQVSQDLYATMQSQGEEGSRLHQMIQERSQLPVSASHDEILAAIHENSVVLIRGETGSGKTTQVPQFILDYFIGQGAGAECNIIITQPRRISAVTIAERVAEERCEPLGMSTGYSVRFESIFPRPNGGILYCTVGTLLRKLENGLRGISHIIVDEIHERDINTDFLLVMLRDMVRAFPRLRVLLMSATIDTQLFTEYFGNVKMVEVHGRVHPVQDYFLEDIVQMLNFIPPPSDRKRKRDKDDDTVGVDDEKEENCNLPVSPEIVSENCNLLVSPEYKEQTRRGMAMLNLAQVQSGIWESQEPSLSSFLAGTLSLPCTDTSPNTQSLVSVRDTSPNTQSLRPDSTVCCLFTPRSRGKTNARSLIQSLTELLRAKLKMFTSHNNMTNYATVWASKTNLEQRRGRAGRVKPGFCFHLCSRARYERSVCVSKRSACVSQRGLSVCLGSLFVCLGGLSVCLKDGLDLCGAVIS</sequence>
<dbReference type="EMBL" id="JAODUO010000256">
    <property type="protein sequence ID" value="KAK2184711.1"/>
    <property type="molecule type" value="Genomic_DNA"/>
</dbReference>
<dbReference type="PROSITE" id="PS50137">
    <property type="entry name" value="DS_RBD"/>
    <property type="match status" value="1"/>
</dbReference>
<dbReference type="GO" id="GO:1990904">
    <property type="term" value="C:ribonucleoprotein complex"/>
    <property type="evidence" value="ECO:0007669"/>
    <property type="project" value="TreeGrafter"/>
</dbReference>
<evidence type="ECO:0000256" key="2">
    <source>
        <dbReference type="ARBA" id="ARBA00012552"/>
    </source>
</evidence>
<dbReference type="InterPro" id="IPR027417">
    <property type="entry name" value="P-loop_NTPase"/>
</dbReference>
<dbReference type="PANTHER" id="PTHR18934:SF119">
    <property type="entry name" value="ATP-DEPENDENT RNA HELICASE A"/>
    <property type="match status" value="1"/>
</dbReference>
<evidence type="ECO:0000256" key="6">
    <source>
        <dbReference type="ARBA" id="ARBA00022840"/>
    </source>
</evidence>
<dbReference type="Pfam" id="PF00270">
    <property type="entry name" value="DEAD"/>
    <property type="match status" value="1"/>
</dbReference>
<evidence type="ECO:0000256" key="7">
    <source>
        <dbReference type="PROSITE-ProRule" id="PRU00266"/>
    </source>
</evidence>
<keyword evidence="5" id="KW-0347">Helicase</keyword>
<keyword evidence="6" id="KW-0067">ATP-binding</keyword>
<protein>
    <recommendedName>
        <fullName evidence="2">RNA helicase</fullName>
        <ecNumber evidence="2">3.6.4.13</ecNumber>
    </recommendedName>
</protein>
<dbReference type="GO" id="GO:0003725">
    <property type="term" value="F:double-stranded RNA binding"/>
    <property type="evidence" value="ECO:0007669"/>
    <property type="project" value="InterPro"/>
</dbReference>
<evidence type="ECO:0000256" key="3">
    <source>
        <dbReference type="ARBA" id="ARBA00022741"/>
    </source>
</evidence>
<dbReference type="SMART" id="SM00358">
    <property type="entry name" value="DSRM"/>
    <property type="match status" value="1"/>
</dbReference>
<feature type="domain" description="Helicase ATP-binding" evidence="10">
    <location>
        <begin position="335"/>
        <end position="501"/>
    </location>
</feature>
<dbReference type="Pfam" id="PF00035">
    <property type="entry name" value="dsrm"/>
    <property type="match status" value="1"/>
</dbReference>
<evidence type="ECO:0000313" key="11">
    <source>
        <dbReference type="EMBL" id="KAK2184711.1"/>
    </source>
</evidence>
<evidence type="ECO:0000259" key="10">
    <source>
        <dbReference type="PROSITE" id="PS51192"/>
    </source>
</evidence>
<dbReference type="GO" id="GO:0050684">
    <property type="term" value="P:regulation of mRNA processing"/>
    <property type="evidence" value="ECO:0007669"/>
    <property type="project" value="TreeGrafter"/>
</dbReference>
<evidence type="ECO:0000256" key="1">
    <source>
        <dbReference type="ARBA" id="ARBA00008792"/>
    </source>
</evidence>
<dbReference type="GO" id="GO:0016887">
    <property type="term" value="F:ATP hydrolysis activity"/>
    <property type="evidence" value="ECO:0007669"/>
    <property type="project" value="TreeGrafter"/>
</dbReference>
<proteinExistence type="inferred from homology"/>
<dbReference type="AlphaFoldDB" id="A0AAD9NYA4"/>
<dbReference type="GO" id="GO:0043138">
    <property type="term" value="F:3'-5' DNA helicase activity"/>
    <property type="evidence" value="ECO:0007669"/>
    <property type="project" value="TreeGrafter"/>
</dbReference>
<dbReference type="InterPro" id="IPR014720">
    <property type="entry name" value="dsRBD_dom"/>
</dbReference>
<dbReference type="SUPFAM" id="SSF52540">
    <property type="entry name" value="P-loop containing nucleoside triphosphate hydrolases"/>
    <property type="match status" value="1"/>
</dbReference>
<dbReference type="PANTHER" id="PTHR18934">
    <property type="entry name" value="ATP-DEPENDENT RNA HELICASE"/>
    <property type="match status" value="1"/>
</dbReference>
<keyword evidence="4" id="KW-0378">Hydrolase</keyword>
<dbReference type="FunFam" id="3.40.50.300:FF:000284">
    <property type="entry name" value="probable ATP-dependent RNA helicase YTHDC2"/>
    <property type="match status" value="1"/>
</dbReference>
<name>A0AAD9NYA4_RIDPI</name>
<dbReference type="InterPro" id="IPR011545">
    <property type="entry name" value="DEAD/DEAH_box_helicase_dom"/>
</dbReference>